<feature type="signal peptide" evidence="2">
    <location>
        <begin position="1"/>
        <end position="28"/>
    </location>
</feature>
<keyword evidence="2" id="KW-0732">Signal</keyword>
<feature type="chain" id="PRO_5046203879" evidence="2">
    <location>
        <begin position="29"/>
        <end position="514"/>
    </location>
</feature>
<dbReference type="InterPro" id="IPR015943">
    <property type="entry name" value="WD40/YVTN_repeat-like_dom_sf"/>
</dbReference>
<sequence>MRTTTFTRAAVAAATGLILLPAAGTPAAAESGPRGVELTFLGRHATGTVAAGASEITAYDAKTRRVFVVNAQAGTVDVLDIRDPRKPRKVATLATPGANSVAVRDGLVAVAQQAAVKTDPGTVAFFDARSGKRLRQVTVGALPDMVTFTPDGHRVVVANEGEPSSYCEGEKVDPEGSVSVVDLKRWTVRTAGFQRFDAERLRGDGVRITGPGATAAQDLEPEYVTVDGDTAYVTLQENNALAIVDLKRVEVRDVVPLGLKDWSKSGFDASDRDGRIDIRPRPVRGLYQPDGIAHFRDRGRTYLVTANEGDGRDWGCHADEVRVKSLNLAMPDAENLKKDGELGRLNVAVDSPRDANGAYTELHAFGARSISIRSASGELVWDSGDELERLVAKELPEAFNADNEANDSFDSRSDNKGPEPEGVTVGEVRGRTYAFAGLERIGGVVAYDIDDPRAPSLAGYVNTRDLAGSVADGTAGDVGPEGVLFIPASDSPTRHALLVVGNEISGTTAIYEVR</sequence>
<dbReference type="PANTHER" id="PTHR46928:SF1">
    <property type="entry name" value="MESENCHYME-SPECIFIC CELL SURFACE GLYCOPROTEIN"/>
    <property type="match status" value="1"/>
</dbReference>
<dbReference type="Pfam" id="PF22494">
    <property type="entry name" value="choice_anch_I"/>
    <property type="match status" value="1"/>
</dbReference>
<dbReference type="EMBL" id="JBHTEE010000001">
    <property type="protein sequence ID" value="MFC7607014.1"/>
    <property type="molecule type" value="Genomic_DNA"/>
</dbReference>
<dbReference type="InterPro" id="IPR055188">
    <property type="entry name" value="Choice_anch_I"/>
</dbReference>
<dbReference type="PANTHER" id="PTHR46928">
    <property type="entry name" value="MESENCHYME-SPECIFIC CELL SURFACE GLYCOPROTEIN"/>
    <property type="match status" value="1"/>
</dbReference>
<dbReference type="Gene3D" id="2.130.10.10">
    <property type="entry name" value="YVTN repeat-like/Quinoprotein amine dehydrogenase"/>
    <property type="match status" value="1"/>
</dbReference>
<proteinExistence type="predicted"/>
<dbReference type="InterPro" id="IPR052956">
    <property type="entry name" value="Mesenchyme-surface_protein"/>
</dbReference>
<protein>
    <submittedName>
        <fullName evidence="4">Choice-of-anchor I family protein</fullName>
    </submittedName>
</protein>
<dbReference type="InterPro" id="IPR011048">
    <property type="entry name" value="Haem_d1_sf"/>
</dbReference>
<dbReference type="SUPFAM" id="SSF51004">
    <property type="entry name" value="C-terminal (heme d1) domain of cytochrome cd1-nitrite reductase"/>
    <property type="match status" value="1"/>
</dbReference>
<dbReference type="Proteomes" id="UP001596514">
    <property type="component" value="Unassembled WGS sequence"/>
</dbReference>
<organism evidence="4 5">
    <name type="scientific">Streptosporangium amethystogenes subsp. fukuiense</name>
    <dbReference type="NCBI Taxonomy" id="698418"/>
    <lineage>
        <taxon>Bacteria</taxon>
        <taxon>Bacillati</taxon>
        <taxon>Actinomycetota</taxon>
        <taxon>Actinomycetes</taxon>
        <taxon>Streptosporangiales</taxon>
        <taxon>Streptosporangiaceae</taxon>
        <taxon>Streptosporangium</taxon>
    </lineage>
</organism>
<evidence type="ECO:0000259" key="3">
    <source>
        <dbReference type="Pfam" id="PF22494"/>
    </source>
</evidence>
<feature type="compositionally biased region" description="Basic and acidic residues" evidence="1">
    <location>
        <begin position="409"/>
        <end position="419"/>
    </location>
</feature>
<dbReference type="NCBIfam" id="NF038117">
    <property type="entry name" value="choice_anch_I"/>
    <property type="match status" value="1"/>
</dbReference>
<keyword evidence="5" id="KW-1185">Reference proteome</keyword>
<accession>A0ABW2TGW5</accession>
<dbReference type="RefSeq" id="WP_343983299.1">
    <property type="nucleotide sequence ID" value="NZ_BAAAGK010000296.1"/>
</dbReference>
<feature type="region of interest" description="Disordered" evidence="1">
    <location>
        <begin position="401"/>
        <end position="424"/>
    </location>
</feature>
<evidence type="ECO:0000256" key="1">
    <source>
        <dbReference type="SAM" id="MobiDB-lite"/>
    </source>
</evidence>
<comment type="caution">
    <text evidence="4">The sequence shown here is derived from an EMBL/GenBank/DDBJ whole genome shotgun (WGS) entry which is preliminary data.</text>
</comment>
<evidence type="ECO:0000313" key="4">
    <source>
        <dbReference type="EMBL" id="MFC7607014.1"/>
    </source>
</evidence>
<evidence type="ECO:0000313" key="5">
    <source>
        <dbReference type="Proteomes" id="UP001596514"/>
    </source>
</evidence>
<feature type="domain" description="Choice-of-anchor I" evidence="3">
    <location>
        <begin position="50"/>
        <end position="513"/>
    </location>
</feature>
<reference evidence="5" key="1">
    <citation type="journal article" date="2019" name="Int. J. Syst. Evol. Microbiol.">
        <title>The Global Catalogue of Microorganisms (GCM) 10K type strain sequencing project: providing services to taxonomists for standard genome sequencing and annotation.</title>
        <authorList>
            <consortium name="The Broad Institute Genomics Platform"/>
            <consortium name="The Broad Institute Genome Sequencing Center for Infectious Disease"/>
            <person name="Wu L."/>
            <person name="Ma J."/>
        </authorList>
    </citation>
    <scope>NUCLEOTIDE SEQUENCE [LARGE SCALE GENOMIC DNA]</scope>
    <source>
        <strain evidence="5">JCM 10083</strain>
    </source>
</reference>
<gene>
    <name evidence="4" type="ORF">ACFQVD_43660</name>
</gene>
<name>A0ABW2TGW5_9ACTN</name>
<evidence type="ECO:0000256" key="2">
    <source>
        <dbReference type="SAM" id="SignalP"/>
    </source>
</evidence>